<dbReference type="GO" id="GO:0051301">
    <property type="term" value="P:cell division"/>
    <property type="evidence" value="ECO:0007669"/>
    <property type="project" value="UniProtKB-KW"/>
</dbReference>
<protein>
    <recommendedName>
        <fullName evidence="3">MAU2 chromatid cohesion factor homolog</fullName>
    </recommendedName>
    <alternativeName>
        <fullName evidence="9">Cohesin loading complex subunit SCC4 homolog</fullName>
    </alternativeName>
</protein>
<dbReference type="OrthoDB" id="5565328at2759"/>
<dbReference type="OMA" id="QDAWYLS"/>
<keyword evidence="5" id="KW-0498">Mitosis</keyword>
<dbReference type="AlphaFoldDB" id="A0A913Y4L8"/>
<reference evidence="10" key="1">
    <citation type="submission" date="2022-11" db="UniProtKB">
        <authorList>
            <consortium name="EnsemblMetazoa"/>
        </authorList>
    </citation>
    <scope>IDENTIFICATION</scope>
</reference>
<keyword evidence="7" id="KW-0539">Nucleus</keyword>
<evidence type="ECO:0000256" key="8">
    <source>
        <dbReference type="ARBA" id="ARBA00023306"/>
    </source>
</evidence>
<evidence type="ECO:0000256" key="7">
    <source>
        <dbReference type="ARBA" id="ARBA00023242"/>
    </source>
</evidence>
<dbReference type="GO" id="GO:0007064">
    <property type="term" value="P:mitotic sister chromatid cohesion"/>
    <property type="evidence" value="ECO:0007669"/>
    <property type="project" value="InterPro"/>
</dbReference>
<dbReference type="PANTHER" id="PTHR21394">
    <property type="entry name" value="MAU2 CHROMATID COHESION FACTOR HOMOLOG"/>
    <property type="match status" value="1"/>
</dbReference>
<keyword evidence="11" id="KW-1185">Reference proteome</keyword>
<comment type="subcellular location">
    <subcellularLocation>
        <location evidence="1">Nucleus</location>
        <location evidence="1">Nucleoplasm</location>
    </subcellularLocation>
</comment>
<evidence type="ECO:0000313" key="10">
    <source>
        <dbReference type="EnsemblMetazoa" id="XP_020914340.1"/>
    </source>
</evidence>
<evidence type="ECO:0000256" key="5">
    <source>
        <dbReference type="ARBA" id="ARBA00022776"/>
    </source>
</evidence>
<evidence type="ECO:0000256" key="4">
    <source>
        <dbReference type="ARBA" id="ARBA00022618"/>
    </source>
</evidence>
<dbReference type="InterPro" id="IPR011990">
    <property type="entry name" value="TPR-like_helical_dom_sf"/>
</dbReference>
<dbReference type="Pfam" id="PF10345">
    <property type="entry name" value="Cohesin_load"/>
    <property type="match status" value="1"/>
</dbReference>
<comment type="similarity">
    <text evidence="2">Belongs to the SCC4/mau-2 family.</text>
</comment>
<dbReference type="KEGG" id="epa:110251933"/>
<dbReference type="GO" id="GO:0007059">
    <property type="term" value="P:chromosome segregation"/>
    <property type="evidence" value="ECO:0007669"/>
    <property type="project" value="UniProtKB-KW"/>
</dbReference>
<sequence>MAVTSSDSWYSGLLGLANGFLTSKPPKIKECLQCLQAVFQFHPSPAIQARTHLQIGRLLVKYTKNSDLARSHLEKAILLSQTLGPGFEEINFEGASLLSQIYKDQAQYPLAKQVLRQALEVKRGDKVYYWQFRLFFQLAEICACDKETKASIEVLEMGEMMAEQCGSQYMRCLFSLSEALILFVEKDFTHGVAVLSSTGIFLDRWQVQSYERESLVVFYLFLKVWHHLSVGQAKTVKPYLKQLQQSIQKLTTMSFDESMLNDVEKFLWLPREYLCVLVYLVTVMHSMYAGYMDKVLKYSAKALNQIDRLKVTAPSSLVSLFQMMLIEHNVLCRIVQGQTPHAIKEISILYQCLKNEPTLVPKQKPILHTLLGLYAMSMNLMEQATLQFNTAMKLGARPELASFISLNLAIIYIRAGESRQHELAALAQRIHPSNLPTNSHSLQAGYYYMSGLRAFFESRIQDAKKYLRETLKVSNAEDLNRLTACSLVLLGHTFLASGNPQEALTMVQPAMQLSAKIPDNYVQLWAASLLRDVFNMLGNPVQASESFRRHHTVTKQLIENHMQARKLQEHSLTEWVGVVSPTKVRTETPSISSQLQPDANLFLANFSQAGPSGMM</sequence>
<organism evidence="10 11">
    <name type="scientific">Exaiptasia diaphana</name>
    <name type="common">Tropical sea anemone</name>
    <name type="synonym">Aiptasia pulchella</name>
    <dbReference type="NCBI Taxonomy" id="2652724"/>
    <lineage>
        <taxon>Eukaryota</taxon>
        <taxon>Metazoa</taxon>
        <taxon>Cnidaria</taxon>
        <taxon>Anthozoa</taxon>
        <taxon>Hexacorallia</taxon>
        <taxon>Actiniaria</taxon>
        <taxon>Aiptasiidae</taxon>
        <taxon>Exaiptasia</taxon>
    </lineage>
</organism>
<keyword evidence="4" id="KW-0132">Cell division</keyword>
<dbReference type="GO" id="GO:0005654">
    <property type="term" value="C:nucleoplasm"/>
    <property type="evidence" value="ECO:0007669"/>
    <property type="project" value="UniProtKB-SubCell"/>
</dbReference>
<name>A0A913Y4L8_EXADI</name>
<keyword evidence="6" id="KW-0159">Chromosome partition</keyword>
<evidence type="ECO:0000256" key="6">
    <source>
        <dbReference type="ARBA" id="ARBA00022829"/>
    </source>
</evidence>
<dbReference type="Gene3D" id="1.25.40.10">
    <property type="entry name" value="Tetratricopeptide repeat domain"/>
    <property type="match status" value="2"/>
</dbReference>
<dbReference type="Proteomes" id="UP000887567">
    <property type="component" value="Unplaced"/>
</dbReference>
<evidence type="ECO:0000256" key="1">
    <source>
        <dbReference type="ARBA" id="ARBA00004642"/>
    </source>
</evidence>
<keyword evidence="8" id="KW-0131">Cell cycle</keyword>
<proteinExistence type="inferred from homology"/>
<dbReference type="RefSeq" id="XP_020914340.1">
    <property type="nucleotide sequence ID" value="XM_021058681.2"/>
</dbReference>
<evidence type="ECO:0000256" key="3">
    <source>
        <dbReference type="ARBA" id="ARBA00017198"/>
    </source>
</evidence>
<evidence type="ECO:0000256" key="9">
    <source>
        <dbReference type="ARBA" id="ARBA00030523"/>
    </source>
</evidence>
<dbReference type="InterPro" id="IPR019440">
    <property type="entry name" value="MAU2"/>
</dbReference>
<dbReference type="EnsemblMetazoa" id="XM_021058681.2">
    <property type="protein sequence ID" value="XP_020914340.1"/>
    <property type="gene ID" value="LOC110251933"/>
</dbReference>
<dbReference type="GeneID" id="110251933"/>
<accession>A0A913Y4L8</accession>
<evidence type="ECO:0000313" key="11">
    <source>
        <dbReference type="Proteomes" id="UP000887567"/>
    </source>
</evidence>
<dbReference type="SUPFAM" id="SSF48452">
    <property type="entry name" value="TPR-like"/>
    <property type="match status" value="1"/>
</dbReference>
<evidence type="ECO:0000256" key="2">
    <source>
        <dbReference type="ARBA" id="ARBA00008585"/>
    </source>
</evidence>